<accession>A0A1E3XAU4</accession>
<evidence type="ECO:0000313" key="2">
    <source>
        <dbReference type="Proteomes" id="UP000094056"/>
    </source>
</evidence>
<organism evidence="1 2">
    <name type="scientific">Candidatus Scalindua rubra</name>
    <dbReference type="NCBI Taxonomy" id="1872076"/>
    <lineage>
        <taxon>Bacteria</taxon>
        <taxon>Pseudomonadati</taxon>
        <taxon>Planctomycetota</taxon>
        <taxon>Candidatus Brocadiia</taxon>
        <taxon>Candidatus Brocadiales</taxon>
        <taxon>Candidatus Scalinduaceae</taxon>
        <taxon>Candidatus Scalindua</taxon>
    </lineage>
</organism>
<protein>
    <submittedName>
        <fullName evidence="1">Uncharacterized protein</fullName>
    </submittedName>
</protein>
<dbReference type="Proteomes" id="UP000094056">
    <property type="component" value="Unassembled WGS sequence"/>
</dbReference>
<gene>
    <name evidence="1" type="ORF">SCARUB_02138</name>
</gene>
<evidence type="ECO:0000313" key="1">
    <source>
        <dbReference type="EMBL" id="ODS32755.1"/>
    </source>
</evidence>
<reference evidence="1 2" key="1">
    <citation type="submission" date="2016-07" db="EMBL/GenBank/DDBJ databases">
        <title>Draft genome of Scalindua rubra, obtained from a brine-seawater interface in the Red Sea, sheds light on salt adaptation in anammox bacteria.</title>
        <authorList>
            <person name="Speth D.R."/>
            <person name="Lagkouvardos I."/>
            <person name="Wang Y."/>
            <person name="Qian P.-Y."/>
            <person name="Dutilh B.E."/>
            <person name="Jetten M.S."/>
        </authorList>
    </citation>
    <scope>NUCLEOTIDE SEQUENCE [LARGE SCALE GENOMIC DNA]</scope>
    <source>
        <strain evidence="1">BSI-1</strain>
    </source>
</reference>
<proteinExistence type="predicted"/>
<comment type="caution">
    <text evidence="1">The sequence shown here is derived from an EMBL/GenBank/DDBJ whole genome shotgun (WGS) entry which is preliminary data.</text>
</comment>
<sequence length="117" mass="13649">MFSFETLFIVDEEELFEDRQLYKADENIFAAECKRVKAAAISQGMTKDEIKDIEIDLQMEVQDRLEIIELIHQIVDELLLVHLSRKRKIDSDIADYLGYAFDDGIIPLMSDYEERSG</sequence>
<dbReference type="AlphaFoldDB" id="A0A1E3XAU4"/>
<name>A0A1E3XAU4_9BACT</name>
<dbReference type="EMBL" id="MAYW01000050">
    <property type="protein sequence ID" value="ODS32755.1"/>
    <property type="molecule type" value="Genomic_DNA"/>
</dbReference>